<name>A0AA38IX92_9CUCU</name>
<gene>
    <name evidence="2" type="ORF">Zmor_006305</name>
</gene>
<feature type="region of interest" description="Disordered" evidence="1">
    <location>
        <begin position="16"/>
        <end position="36"/>
    </location>
</feature>
<proteinExistence type="predicted"/>
<evidence type="ECO:0000313" key="3">
    <source>
        <dbReference type="Proteomes" id="UP001168821"/>
    </source>
</evidence>
<evidence type="ECO:0000256" key="1">
    <source>
        <dbReference type="SAM" id="MobiDB-lite"/>
    </source>
</evidence>
<dbReference type="EMBL" id="JALNTZ010000002">
    <property type="protein sequence ID" value="KAJ3661932.1"/>
    <property type="molecule type" value="Genomic_DNA"/>
</dbReference>
<accession>A0AA38IX92</accession>
<feature type="compositionally biased region" description="Polar residues" evidence="1">
    <location>
        <begin position="18"/>
        <end position="36"/>
    </location>
</feature>
<reference evidence="2" key="1">
    <citation type="journal article" date="2023" name="G3 (Bethesda)">
        <title>Whole genome assemblies of Zophobas morio and Tenebrio molitor.</title>
        <authorList>
            <person name="Kaur S."/>
            <person name="Stinson S.A."/>
            <person name="diCenzo G.C."/>
        </authorList>
    </citation>
    <scope>NUCLEOTIDE SEQUENCE</scope>
    <source>
        <strain evidence="2">QUZm001</strain>
    </source>
</reference>
<protein>
    <submittedName>
        <fullName evidence="2">Uncharacterized protein</fullName>
    </submittedName>
</protein>
<sequence>MYVTVVELHSNHLPATMCTGNETNDRTQSQARTGRNAPNISKVTFLSLTPIFRVPSKSKKQLWTTRTVSEPPSTQPQFKVLSLHSNGPCYRSVS</sequence>
<dbReference type="Proteomes" id="UP001168821">
    <property type="component" value="Unassembled WGS sequence"/>
</dbReference>
<keyword evidence="3" id="KW-1185">Reference proteome</keyword>
<dbReference type="AlphaFoldDB" id="A0AA38IX92"/>
<organism evidence="2 3">
    <name type="scientific">Zophobas morio</name>
    <dbReference type="NCBI Taxonomy" id="2755281"/>
    <lineage>
        <taxon>Eukaryota</taxon>
        <taxon>Metazoa</taxon>
        <taxon>Ecdysozoa</taxon>
        <taxon>Arthropoda</taxon>
        <taxon>Hexapoda</taxon>
        <taxon>Insecta</taxon>
        <taxon>Pterygota</taxon>
        <taxon>Neoptera</taxon>
        <taxon>Endopterygota</taxon>
        <taxon>Coleoptera</taxon>
        <taxon>Polyphaga</taxon>
        <taxon>Cucujiformia</taxon>
        <taxon>Tenebrionidae</taxon>
        <taxon>Zophobas</taxon>
    </lineage>
</organism>
<evidence type="ECO:0000313" key="2">
    <source>
        <dbReference type="EMBL" id="KAJ3661932.1"/>
    </source>
</evidence>
<comment type="caution">
    <text evidence="2">The sequence shown here is derived from an EMBL/GenBank/DDBJ whole genome shotgun (WGS) entry which is preliminary data.</text>
</comment>